<evidence type="ECO:0000259" key="11">
    <source>
        <dbReference type="SMART" id="SM00945"/>
    </source>
</evidence>
<feature type="region of interest" description="Disordered" evidence="10">
    <location>
        <begin position="1"/>
        <end position="26"/>
    </location>
</feature>
<feature type="region of interest" description="Disordered" evidence="10">
    <location>
        <begin position="47"/>
        <end position="89"/>
    </location>
</feature>
<comment type="function">
    <text evidence="8">One of the components on the FinOP fertility inhibition complex, which inhibits the expression of traJ gene, which in turn regulates the expression of some 20 transfer genes. The transfer genes are responsible for the process, called conjugal transfer, in which DNA is transmitted from one bacterial host to another. RNA-binding that interacts with the traJ mRNA and its antisense RNA, finP, stabilizing finP against endonucleolytic degradation and facilitating sense-antisense RNA recognition.</text>
</comment>
<name>A0A2A7U848_EDWTA</name>
<dbReference type="InterPro" id="IPR036442">
    <property type="entry name" value="ProQ/FinO_sf"/>
</dbReference>
<evidence type="ECO:0000313" key="12">
    <source>
        <dbReference type="EMBL" id="PEH74479.1"/>
    </source>
</evidence>
<dbReference type="SUPFAM" id="SSF48657">
    <property type="entry name" value="FinO-like"/>
    <property type="match status" value="1"/>
</dbReference>
<evidence type="ECO:0000256" key="9">
    <source>
        <dbReference type="ARBA" id="ARBA00031673"/>
    </source>
</evidence>
<dbReference type="SMART" id="SM00945">
    <property type="entry name" value="ProQ"/>
    <property type="match status" value="1"/>
</dbReference>
<evidence type="ECO:0000256" key="8">
    <source>
        <dbReference type="ARBA" id="ARBA00024796"/>
    </source>
</evidence>
<evidence type="ECO:0000256" key="2">
    <source>
        <dbReference type="ARBA" id="ARBA00020429"/>
    </source>
</evidence>
<keyword evidence="5" id="KW-0184">Conjugation</keyword>
<reference evidence="13" key="1">
    <citation type="submission" date="2017-09" db="EMBL/GenBank/DDBJ databases">
        <title>FDA dAtabase for Regulatory Grade micrObial Sequences (FDA-ARGOS): Supporting development and validation of Infectious Disease Dx tests.</title>
        <authorList>
            <person name="Goldberg B."/>
            <person name="Campos J."/>
            <person name="Tallon L."/>
            <person name="Sadzewicz L."/>
            <person name="Ott S."/>
            <person name="Zhao X."/>
            <person name="Nagaraj S."/>
            <person name="Vavikolanu K."/>
            <person name="Aluvathingal J."/>
            <person name="Nadendla S."/>
            <person name="Geyer C."/>
            <person name="Sichtig H."/>
        </authorList>
    </citation>
    <scope>NUCLEOTIDE SEQUENCE [LARGE SCALE GENOMIC DNA]</scope>
    <source>
        <strain evidence="13">FDAARGOS_370</strain>
    </source>
</reference>
<dbReference type="Pfam" id="PF04352">
    <property type="entry name" value="ProQ"/>
    <property type="match status" value="1"/>
</dbReference>
<keyword evidence="4" id="KW-0694">RNA-binding</keyword>
<proteinExistence type="inferred from homology"/>
<protein>
    <recommendedName>
        <fullName evidence="2">Fertility inhibition protein</fullName>
    </recommendedName>
    <alternativeName>
        <fullName evidence="9">Conjugal transfer repressor</fullName>
    </alternativeName>
</protein>
<accession>A0A2A7U848</accession>
<dbReference type="Gene3D" id="1.10.1710.10">
    <property type="entry name" value="ProQ/FinO domain"/>
    <property type="match status" value="1"/>
</dbReference>
<dbReference type="NCBIfam" id="NF010317">
    <property type="entry name" value="PRK13754.1"/>
    <property type="match status" value="1"/>
</dbReference>
<dbReference type="EMBL" id="PDDV01000001">
    <property type="protein sequence ID" value="PEH74479.1"/>
    <property type="molecule type" value="Genomic_DNA"/>
</dbReference>
<dbReference type="AlphaFoldDB" id="A0A2A7U848"/>
<comment type="caution">
    <text evidence="12">The sequence shown here is derived from an EMBL/GenBank/DDBJ whole genome shotgun (WGS) entry which is preliminary data.</text>
</comment>
<keyword evidence="3" id="KW-0678">Repressor</keyword>
<feature type="domain" description="ProQ/FinO" evidence="11">
    <location>
        <begin position="97"/>
        <end position="203"/>
    </location>
</feature>
<dbReference type="OrthoDB" id="6631180at2"/>
<dbReference type="Proteomes" id="UP000219788">
    <property type="component" value="Unassembled WGS sequence"/>
</dbReference>
<comment type="similarity">
    <text evidence="1">Belongs to the FinO family.</text>
</comment>
<evidence type="ECO:0000256" key="5">
    <source>
        <dbReference type="ARBA" id="ARBA00022971"/>
    </source>
</evidence>
<dbReference type="Pfam" id="PF12602">
    <property type="entry name" value="FinO_N"/>
    <property type="match status" value="1"/>
</dbReference>
<organism evidence="12 13">
    <name type="scientific">Edwardsiella tarda</name>
    <dbReference type="NCBI Taxonomy" id="636"/>
    <lineage>
        <taxon>Bacteria</taxon>
        <taxon>Pseudomonadati</taxon>
        <taxon>Pseudomonadota</taxon>
        <taxon>Gammaproteobacteria</taxon>
        <taxon>Enterobacterales</taxon>
        <taxon>Hafniaceae</taxon>
        <taxon>Edwardsiella</taxon>
    </lineage>
</organism>
<gene>
    <name evidence="12" type="ORF">CRM76_00345</name>
</gene>
<dbReference type="InterPro" id="IPR021065">
    <property type="entry name" value="Fertility_inhibition_FinO_N"/>
</dbReference>
<evidence type="ECO:0000313" key="13">
    <source>
        <dbReference type="Proteomes" id="UP000219788"/>
    </source>
</evidence>
<evidence type="ECO:0000256" key="1">
    <source>
        <dbReference type="ARBA" id="ARBA00008521"/>
    </source>
</evidence>
<keyword evidence="6" id="KW-0805">Transcription regulation</keyword>
<keyword evidence="7" id="KW-0804">Transcription</keyword>
<dbReference type="RefSeq" id="WP_098142462.1">
    <property type="nucleotide sequence ID" value="NZ_PDDV01000001.1"/>
</dbReference>
<dbReference type="GO" id="GO:0003723">
    <property type="term" value="F:RNA binding"/>
    <property type="evidence" value="ECO:0007669"/>
    <property type="project" value="UniProtKB-KW"/>
</dbReference>
<dbReference type="InterPro" id="IPR016103">
    <property type="entry name" value="ProQ/FinO"/>
</dbReference>
<evidence type="ECO:0000256" key="4">
    <source>
        <dbReference type="ARBA" id="ARBA00022884"/>
    </source>
</evidence>
<evidence type="ECO:0000256" key="10">
    <source>
        <dbReference type="SAM" id="MobiDB-lite"/>
    </source>
</evidence>
<sequence>MNTEKRPTLSLKRKRPVEEKPAAAAEVTPVVVHRKKVVVVNTPPPWKVKKQKLAAQKQAEEAKRAPTKAPTVTPPPAEPVKQDKKCPSKPPKGVVLMPLADAVALMKPHWPGLFEGDKPRLLQIGIRDALLADIAARALPLSRKQLRRCLKRITRSTTYLRSMVVGAYRYGIDGQPVAKITEEEQQYACARIEFYQRRKSVSANCI</sequence>
<evidence type="ECO:0000256" key="3">
    <source>
        <dbReference type="ARBA" id="ARBA00022491"/>
    </source>
</evidence>
<evidence type="ECO:0000256" key="7">
    <source>
        <dbReference type="ARBA" id="ARBA00023163"/>
    </source>
</evidence>
<evidence type="ECO:0000256" key="6">
    <source>
        <dbReference type="ARBA" id="ARBA00023015"/>
    </source>
</evidence>